<dbReference type="EMBL" id="JOWA01000066">
    <property type="protein sequence ID" value="KEZ45774.1"/>
    <property type="molecule type" value="Genomic_DNA"/>
</dbReference>
<dbReference type="Pfam" id="PF06985">
    <property type="entry name" value="HET"/>
    <property type="match status" value="1"/>
</dbReference>
<dbReference type="OMA" id="YLHVETE"/>
<dbReference type="AlphaFoldDB" id="A0A084GEL2"/>
<protein>
    <recommendedName>
        <fullName evidence="1">Heterokaryon incompatibility domain-containing protein</fullName>
    </recommendedName>
</protein>
<name>A0A084GEL2_PSEDA</name>
<keyword evidence="3" id="KW-1185">Reference proteome</keyword>
<dbReference type="OrthoDB" id="5362512at2759"/>
<feature type="domain" description="Heterokaryon incompatibility" evidence="1">
    <location>
        <begin position="268"/>
        <end position="408"/>
    </location>
</feature>
<dbReference type="VEuPathDB" id="FungiDB:SAPIO_CDS1580"/>
<comment type="caution">
    <text evidence="2">The sequence shown here is derived from an EMBL/GenBank/DDBJ whole genome shotgun (WGS) entry which is preliminary data.</text>
</comment>
<dbReference type="HOGENOM" id="CLU_002639_9_0_1"/>
<evidence type="ECO:0000259" key="1">
    <source>
        <dbReference type="Pfam" id="PF06985"/>
    </source>
</evidence>
<dbReference type="PANTHER" id="PTHR33112:SF16">
    <property type="entry name" value="HETEROKARYON INCOMPATIBILITY DOMAIN-CONTAINING PROTEIN"/>
    <property type="match status" value="1"/>
</dbReference>
<dbReference type="Proteomes" id="UP000028545">
    <property type="component" value="Unassembled WGS sequence"/>
</dbReference>
<organism evidence="2 3">
    <name type="scientific">Pseudallescheria apiosperma</name>
    <name type="common">Scedosporium apiospermum</name>
    <dbReference type="NCBI Taxonomy" id="563466"/>
    <lineage>
        <taxon>Eukaryota</taxon>
        <taxon>Fungi</taxon>
        <taxon>Dikarya</taxon>
        <taxon>Ascomycota</taxon>
        <taxon>Pezizomycotina</taxon>
        <taxon>Sordariomycetes</taxon>
        <taxon>Hypocreomycetidae</taxon>
        <taxon>Microascales</taxon>
        <taxon>Microascaceae</taxon>
        <taxon>Scedosporium</taxon>
    </lineage>
</organism>
<accession>A0A084GEL2</accession>
<dbReference type="InterPro" id="IPR010730">
    <property type="entry name" value="HET"/>
</dbReference>
<gene>
    <name evidence="2" type="ORF">SAPIO_CDS1580</name>
</gene>
<evidence type="ECO:0000313" key="2">
    <source>
        <dbReference type="EMBL" id="KEZ45774.1"/>
    </source>
</evidence>
<dbReference type="PANTHER" id="PTHR33112">
    <property type="entry name" value="DOMAIN PROTEIN, PUTATIVE-RELATED"/>
    <property type="match status" value="1"/>
</dbReference>
<dbReference type="RefSeq" id="XP_016645573.1">
    <property type="nucleotide sequence ID" value="XM_016784816.1"/>
</dbReference>
<proteinExistence type="predicted"/>
<dbReference type="KEGG" id="sapo:SAPIO_CDS1580"/>
<evidence type="ECO:0000313" key="3">
    <source>
        <dbReference type="Proteomes" id="UP000028545"/>
    </source>
</evidence>
<reference evidence="2 3" key="1">
    <citation type="journal article" date="2014" name="Genome Announc.">
        <title>Draft genome sequence of the pathogenic fungus Scedosporium apiospermum.</title>
        <authorList>
            <person name="Vandeputte P."/>
            <person name="Ghamrawi S."/>
            <person name="Rechenmann M."/>
            <person name="Iltis A."/>
            <person name="Giraud S."/>
            <person name="Fleury M."/>
            <person name="Thornton C."/>
            <person name="Delhaes L."/>
            <person name="Meyer W."/>
            <person name="Papon N."/>
            <person name="Bouchara J.P."/>
        </authorList>
    </citation>
    <scope>NUCLEOTIDE SEQUENCE [LARGE SCALE GENOMIC DNA]</scope>
    <source>
        <strain evidence="2 3">IHEM 14462</strain>
    </source>
</reference>
<sequence length="768" mass="83854">MSESIKLTYRNFLTPIPPPTNLSNISTTPPSTPCSACQSLVPDRSAATHDVIPTPYARTDTFPDFPALLASAETGCGFCELLRSTLRSTWGTGTYPAQNYGVEVRAENDSIGECLEEEWDGSVRLEKARFGFVPFSGEGGKMFWYEVEGEEVQKGGNVVSLEVDVVPVWPGKEDEGAFPVLCRTLKFDVFDSVDAGPTIPAAAQRRLPSPETLSERNTHLMKDWIAYCQTTCSSHCSPRSNWTPNRLLDLSDPTGIRLVESVSPETEYAAFSYAWVDDKEVYCLIQADGSTVDELREGVGLESLDRTFVDAVAACRSLGIEHLWIDRLCILQDSPEDIFKEESLIHKIFQHAKVTLAATDVPSPESGFLYRTTSQTPATKLSYSSSTLILSPSKPLPSESQTPRTLATESSKWSTSARALIQRSLSTRLIYFPSSSSSSSSPDIFFECRWGLRGETLGSESALGRISPLCARADDHAAQEYAEVKGRMRSYAYLAFRNLLVEFSTKQISKPKHRPLLMANVAAAVEGTIPDTYIQRAGLFQRDIPQSLLWFPLPSAPRTRISSSSCPAPSWSWTSLNAPISFQAGTTDYELPKTLRKQKLAFQILSLAGSPTSLPTPSTGEEAKETVTPLRLSVKGFLKKLKHLTAIEDTDPSQAEYRAEYPYDLVVDCGTSADAGGDRVFAHGDLDLGDAEGLVGSPSGREFAYLHVETETYPTGLILVRVQEEGGDGGEGEEVYRRVGVASIVGSIGGILVDPPFVLSEHGAISLV</sequence>
<dbReference type="GeneID" id="27720652"/>